<feature type="region of interest" description="Disordered" evidence="7">
    <location>
        <begin position="293"/>
        <end position="394"/>
    </location>
</feature>
<feature type="compositionally biased region" description="Acidic residues" evidence="7">
    <location>
        <begin position="367"/>
        <end position="379"/>
    </location>
</feature>
<dbReference type="GO" id="GO:0032040">
    <property type="term" value="C:small-subunit processome"/>
    <property type="evidence" value="ECO:0007669"/>
    <property type="project" value="InterPro"/>
</dbReference>
<dbReference type="GO" id="GO:0030692">
    <property type="term" value="C:Noc4p-Nop14p complex"/>
    <property type="evidence" value="ECO:0007669"/>
    <property type="project" value="TreeGrafter"/>
</dbReference>
<dbReference type="Pfam" id="PF04147">
    <property type="entry name" value="Nop14"/>
    <property type="match status" value="1"/>
</dbReference>
<evidence type="ECO:0000256" key="4">
    <source>
        <dbReference type="ARBA" id="ARBA00022552"/>
    </source>
</evidence>
<dbReference type="EMBL" id="OU895879">
    <property type="protein sequence ID" value="CAG9806837.1"/>
    <property type="molecule type" value="Genomic_DNA"/>
</dbReference>
<dbReference type="PANTHER" id="PTHR23183">
    <property type="entry name" value="NOP14"/>
    <property type="match status" value="1"/>
</dbReference>
<organism evidence="8 9">
    <name type="scientific">Chironomus riparius</name>
    <dbReference type="NCBI Taxonomy" id="315576"/>
    <lineage>
        <taxon>Eukaryota</taxon>
        <taxon>Metazoa</taxon>
        <taxon>Ecdysozoa</taxon>
        <taxon>Arthropoda</taxon>
        <taxon>Hexapoda</taxon>
        <taxon>Insecta</taxon>
        <taxon>Pterygota</taxon>
        <taxon>Neoptera</taxon>
        <taxon>Endopterygota</taxon>
        <taxon>Diptera</taxon>
        <taxon>Nematocera</taxon>
        <taxon>Chironomoidea</taxon>
        <taxon>Chironomidae</taxon>
        <taxon>Chironominae</taxon>
        <taxon>Chironomus</taxon>
    </lineage>
</organism>
<reference evidence="8" key="1">
    <citation type="submission" date="2022-01" db="EMBL/GenBank/DDBJ databases">
        <authorList>
            <person name="King R."/>
        </authorList>
    </citation>
    <scope>NUCLEOTIDE SEQUENCE</scope>
</reference>
<keyword evidence="9" id="KW-1185">Reference proteome</keyword>
<evidence type="ECO:0008006" key="10">
    <source>
        <dbReference type="Google" id="ProtNLM"/>
    </source>
</evidence>
<keyword evidence="4" id="KW-0698">rRNA processing</keyword>
<dbReference type="PANTHER" id="PTHR23183:SF0">
    <property type="entry name" value="NUCLEOLAR PROTEIN 14"/>
    <property type="match status" value="1"/>
</dbReference>
<evidence type="ECO:0000256" key="1">
    <source>
        <dbReference type="ARBA" id="ARBA00004604"/>
    </source>
</evidence>
<feature type="compositionally biased region" description="Acidic residues" evidence="7">
    <location>
        <begin position="307"/>
        <end position="325"/>
    </location>
</feature>
<accession>A0A9N9S0D8</accession>
<dbReference type="GO" id="GO:0030490">
    <property type="term" value="P:maturation of SSU-rRNA"/>
    <property type="evidence" value="ECO:0007669"/>
    <property type="project" value="TreeGrafter"/>
</dbReference>
<name>A0A9N9S0D8_9DIPT</name>
<proteinExistence type="inferred from homology"/>
<protein>
    <recommendedName>
        <fullName evidence="10">Nucleolar protein 14</fullName>
    </recommendedName>
</protein>
<evidence type="ECO:0000256" key="2">
    <source>
        <dbReference type="ARBA" id="ARBA00007466"/>
    </source>
</evidence>
<keyword evidence="5" id="KW-0539">Nucleus</keyword>
<dbReference type="OrthoDB" id="441771at2759"/>
<dbReference type="AlphaFoldDB" id="A0A9N9S0D8"/>
<feature type="compositionally biased region" description="Basic and acidic residues" evidence="7">
    <location>
        <begin position="256"/>
        <end position="265"/>
    </location>
</feature>
<dbReference type="InterPro" id="IPR007276">
    <property type="entry name" value="Nop14"/>
</dbReference>
<sequence length="832" mass="97071">MKAKKGKKGPKSDAIYDKKSKVIVRKENPFELHVNREKFNVLNRKTHHSFGKPLLARQNAFEKRKQTLGAEYKVQNKSNLFEDRRKSGFKKLPRESIYNLNDSEQLTHRGQTLEQIEQFDDARPDDDDEMSDEELRLDANFTKVAHFGGGNDEESMIDRKTAIDELIADSKKRKAERVKEHEEMLDLTNKLDSDYKHLLSVVKTLERTETPEKPEADEYDRLVKEMIFLPRGEPTNKLKSEDEIARIEKEKLDMLEMDRQRRMQGDEDNPEIRSTYRSADDLDDGYFLEPVIDDEDDKVLSYPLNPEDVDPQNEPDNEQEDDIPENGEIGSKNEEIESENESENADEEQSESESDADSLEDLKADNSESDENTSDENDEIPASTAPTKLDKKNIEPMDHIPFTISLPETYEKFIELLGAQSIKIQSTIIERIIKTDHPKLHFSNRNKMIKLFAYLLQYVNDLFLSNDESNITKHFKLVHNLSPLMFDLIQMNPEDCSSSFLEVFKEKYEDYKKNQKAYPKLDTIIFFKFLSSLFPTSDFRHPVVTPSYIFLHHILSQCKVKTRSDVMSGLYLVTLTYDYQRISKRFLPAVLNFLKGICYLGIKKSLIDNSRPIPPFKKKDELLVVSSEIDVISNEKLKPTDFLVTDIDDEFKVRAISTAVGLIKDYMLLYEELVGVQYLIDSFESLLSKLSDEEKLPETLKATINEVLKEFDRIKSERKFKYPEAEKKSLPMLRMLEPRFEAVHSDRRQMYCQSQGNAAEKKKLQHMLKREKKSAKRELIKDNEFLSKIKHRRMQQMDVERKEKVRRILHEGNVQQSEFKALSRTKGRKGIF</sequence>
<feature type="compositionally biased region" description="Acidic residues" evidence="7">
    <location>
        <begin position="336"/>
        <end position="359"/>
    </location>
</feature>
<keyword evidence="3" id="KW-0690">Ribosome biogenesis</keyword>
<gene>
    <name evidence="8" type="ORF">CHIRRI_LOCUS9691</name>
</gene>
<feature type="region of interest" description="Disordered" evidence="7">
    <location>
        <begin position="256"/>
        <end position="281"/>
    </location>
</feature>
<evidence type="ECO:0000256" key="5">
    <source>
        <dbReference type="ARBA" id="ARBA00023242"/>
    </source>
</evidence>
<dbReference type="Proteomes" id="UP001153620">
    <property type="component" value="Chromosome 3"/>
</dbReference>
<comment type="similarity">
    <text evidence="2">Belongs to the NOP14 family.</text>
</comment>
<evidence type="ECO:0000256" key="7">
    <source>
        <dbReference type="SAM" id="MobiDB-lite"/>
    </source>
</evidence>
<evidence type="ECO:0000256" key="3">
    <source>
        <dbReference type="ARBA" id="ARBA00022517"/>
    </source>
</evidence>
<evidence type="ECO:0000256" key="6">
    <source>
        <dbReference type="ARBA" id="ARBA00024695"/>
    </source>
</evidence>
<evidence type="ECO:0000313" key="8">
    <source>
        <dbReference type="EMBL" id="CAG9806837.1"/>
    </source>
</evidence>
<comment type="subcellular location">
    <subcellularLocation>
        <location evidence="1">Nucleus</location>
        <location evidence="1">Nucleolus</location>
    </subcellularLocation>
</comment>
<evidence type="ECO:0000313" key="9">
    <source>
        <dbReference type="Proteomes" id="UP001153620"/>
    </source>
</evidence>
<reference evidence="8" key="2">
    <citation type="submission" date="2022-10" db="EMBL/GenBank/DDBJ databases">
        <authorList>
            <consortium name="ENA_rothamsted_submissions"/>
            <consortium name="culmorum"/>
            <person name="King R."/>
        </authorList>
    </citation>
    <scope>NUCLEOTIDE SEQUENCE</scope>
</reference>
<comment type="function">
    <text evidence="6">Involved in nucleolar processing of pre-18S ribosomal RNA. Has a role in the nuclear export of 40S pre-ribosomal subunit to the cytoplasm.</text>
</comment>